<evidence type="ECO:0000256" key="2">
    <source>
        <dbReference type="SAM" id="Phobius"/>
    </source>
</evidence>
<dbReference type="EMBL" id="JACHWR010000001">
    <property type="protein sequence ID" value="MBB3042242.1"/>
    <property type="molecule type" value="Genomic_DNA"/>
</dbReference>
<dbReference type="NCBIfam" id="TIGR04370">
    <property type="entry name" value="glyco_rpt_poly"/>
    <property type="match status" value="1"/>
</dbReference>
<feature type="transmembrane region" description="Helical" evidence="2">
    <location>
        <begin position="347"/>
        <end position="366"/>
    </location>
</feature>
<feature type="transmembrane region" description="Helical" evidence="2">
    <location>
        <begin position="31"/>
        <end position="50"/>
    </location>
</feature>
<keyword evidence="2" id="KW-0472">Membrane</keyword>
<keyword evidence="4" id="KW-1185">Reference proteome</keyword>
<feature type="transmembrane region" description="Helical" evidence="2">
    <location>
        <begin position="97"/>
        <end position="117"/>
    </location>
</feature>
<protein>
    <submittedName>
        <fullName evidence="3">Oligosaccharide repeat unit polymerase</fullName>
    </submittedName>
</protein>
<dbReference type="Proteomes" id="UP000589626">
    <property type="component" value="Unassembled WGS sequence"/>
</dbReference>
<name>A0A7W4Z0T7_9ACTN</name>
<comment type="caution">
    <text evidence="3">The sequence shown here is derived from an EMBL/GenBank/DDBJ whole genome shotgun (WGS) entry which is preliminary data.</text>
</comment>
<feature type="transmembrane region" description="Helical" evidence="2">
    <location>
        <begin position="151"/>
        <end position="174"/>
    </location>
</feature>
<sequence length="448" mass="46542">MVLFSAGAAVALVAFATLVLPAKYTPGHVWSYAWAFAWACQAVLGTGYLLDWGTAVFVAACNLAFLFAAYLAVPAVSRVPGSSPTGRVVNLGTGSRARLVTCVACLMLAVLSLQIGLRQIGHPGLNSMLGGSYSQFSDSLRVTKSNFSVNGVWVTPTAITVSATLLVAASVLAGLEVAVARNEARWRARLQMGAVLVLAFVTSASTGVRSYLLITIFMVLGTYLATKVFVVGVGFSVSGRAAAGGAAAVAGFLVWVVVVQSARRGDMSFERVGATLDYLRAWFAGYMPALSQWSADVDPSGGGFGENLSRGVLVPLGLARGEGFGEQVEAVAIGDGGMSNAMTVFRVLLLDFGFPGALIACVVAGFVSQRVYLRVVAGSIGWVVPLAAVYAAALYSFNGWFFAYGSRIGGVVLAAVVMWATVRPTPPGGLSSPQRQVATSSRSTTADE</sequence>
<feature type="transmembrane region" description="Helical" evidence="2">
    <location>
        <begin position="241"/>
        <end position="259"/>
    </location>
</feature>
<proteinExistence type="predicted"/>
<gene>
    <name evidence="3" type="ORF">FHU40_002043</name>
</gene>
<feature type="transmembrane region" description="Helical" evidence="2">
    <location>
        <begin position="372"/>
        <end position="394"/>
    </location>
</feature>
<reference evidence="3 4" key="1">
    <citation type="submission" date="2020-08" db="EMBL/GenBank/DDBJ databases">
        <title>Sequencing the genomes of 1000 actinobacteria strains.</title>
        <authorList>
            <person name="Klenk H.-P."/>
        </authorList>
    </citation>
    <scope>NUCLEOTIDE SEQUENCE [LARGE SCALE GENOMIC DNA]</scope>
    <source>
        <strain evidence="3 4">DSM 105498</strain>
    </source>
</reference>
<dbReference type="RefSeq" id="WP_183592052.1">
    <property type="nucleotide sequence ID" value="NZ_JACHWR010000001.1"/>
</dbReference>
<evidence type="ECO:0000256" key="1">
    <source>
        <dbReference type="SAM" id="MobiDB-lite"/>
    </source>
</evidence>
<evidence type="ECO:0000313" key="3">
    <source>
        <dbReference type="EMBL" id="MBB3042242.1"/>
    </source>
</evidence>
<organism evidence="3 4">
    <name type="scientific">Nocardioides soli</name>
    <dbReference type="NCBI Taxonomy" id="1036020"/>
    <lineage>
        <taxon>Bacteria</taxon>
        <taxon>Bacillati</taxon>
        <taxon>Actinomycetota</taxon>
        <taxon>Actinomycetes</taxon>
        <taxon>Propionibacteriales</taxon>
        <taxon>Nocardioidaceae</taxon>
        <taxon>Nocardioides</taxon>
    </lineage>
</organism>
<dbReference type="AlphaFoldDB" id="A0A7W4Z0T7"/>
<feature type="transmembrane region" description="Helical" evidence="2">
    <location>
        <begin position="401"/>
        <end position="422"/>
    </location>
</feature>
<evidence type="ECO:0000313" key="4">
    <source>
        <dbReference type="Proteomes" id="UP000589626"/>
    </source>
</evidence>
<keyword evidence="2" id="KW-1133">Transmembrane helix</keyword>
<feature type="region of interest" description="Disordered" evidence="1">
    <location>
        <begin position="427"/>
        <end position="448"/>
    </location>
</feature>
<feature type="compositionally biased region" description="Polar residues" evidence="1">
    <location>
        <begin position="431"/>
        <end position="448"/>
    </location>
</feature>
<keyword evidence="2" id="KW-0812">Transmembrane</keyword>
<accession>A0A7W4Z0T7</accession>
<feature type="transmembrane region" description="Helical" evidence="2">
    <location>
        <begin position="57"/>
        <end position="77"/>
    </location>
</feature>